<feature type="region of interest" description="Disordered" evidence="2">
    <location>
        <begin position="248"/>
        <end position="339"/>
    </location>
</feature>
<feature type="compositionally biased region" description="Polar residues" evidence="2">
    <location>
        <begin position="312"/>
        <end position="324"/>
    </location>
</feature>
<feature type="region of interest" description="Disordered" evidence="2">
    <location>
        <begin position="397"/>
        <end position="428"/>
    </location>
</feature>
<dbReference type="EMBL" id="BQNB010012583">
    <property type="protein sequence ID" value="GJT05402.1"/>
    <property type="molecule type" value="Genomic_DNA"/>
</dbReference>
<keyword evidence="1" id="KW-0175">Coiled coil</keyword>
<accession>A0ABQ5AUE9</accession>
<evidence type="ECO:0000256" key="2">
    <source>
        <dbReference type="SAM" id="MobiDB-lite"/>
    </source>
</evidence>
<evidence type="ECO:0000256" key="1">
    <source>
        <dbReference type="SAM" id="Coils"/>
    </source>
</evidence>
<feature type="coiled-coil region" evidence="1">
    <location>
        <begin position="517"/>
        <end position="560"/>
    </location>
</feature>
<sequence length="819" mass="93951">MAQMGFCDKHNMVAFLQKPSGSEEFHQIVDFLADSHIRYALTANPTIYVSLVEQFWQTATVETVNDGEQQITVTVDGHKFAITEASVRRHLQLADVDGLSSLPNTEIFEQLSLMGYLFDNNKLTFKKAQFSPQWRFLIHTILHCLSPKKTSWEQFSSNIATAIICLATNRTFKFSQLIFDGMVKNVDSKTKFLMYPRFIQIFLNKQKRFLNAHNAVYVAPSLKQKLFSNMKIGFSGVHVPLFDTMLLHDQPGQGEGPTVSVESQHTPTASSSSTSQPTTSQPTSSQATSSQAPSSHEPTSEPITTTSSPHPQETQIPQTTSSMPHDSPLPGGYTPGSVEGSMKLKELTDLCTKLVARVTSLETELKKTKEVHGKALTKLVKKVKRLEDKLKSTNERKKAKMVISDEEEELVSEDSSKQGRMEETEYADVEEENAGVEYDFDLTEQQVTSLKAPQVEEQSQETFEAELSVTFEAELSVLSAVKILAETSKERVKTYNRRRRSTDNSQVNTAAGLFSTAEDIQDTDKELAKKVQEEEQTKVLEQQEQERANLEAALNLQKQFDQERKAADDIDWSKIVEQAQERQSGSMISYDQIRPIFEEEYKVQTLFKKDSEVSLEPFHQEKSTKEPKELFEEDLKKLLEIVPVEEFRVEALQTKYPIIDWEIHTEDSRKYWKIIRVSNITEAYQSFEDMLKAFDREDLDTLWSLVKEKFRSVEPTEDMERALWVELKRLYEPDKEDTLWKLQRYMHDPLTWRLYGSCAVHHVFSTRGHCIYMLPEKDYPLTTEVMMLMLSRSLQVEEDSKMARDLVNKIFIEANRSRS</sequence>
<feature type="compositionally biased region" description="Basic and acidic residues" evidence="2">
    <location>
        <begin position="414"/>
        <end position="423"/>
    </location>
</feature>
<keyword evidence="4" id="KW-1185">Reference proteome</keyword>
<dbReference type="Proteomes" id="UP001151760">
    <property type="component" value="Unassembled WGS sequence"/>
</dbReference>
<protein>
    <recommendedName>
        <fullName evidence="5">Synaptobrevin, longin-like domain protein</fullName>
    </recommendedName>
</protein>
<feature type="compositionally biased region" description="Low complexity" evidence="2">
    <location>
        <begin position="266"/>
        <end position="311"/>
    </location>
</feature>
<feature type="coiled-coil region" evidence="1">
    <location>
        <begin position="344"/>
        <end position="396"/>
    </location>
</feature>
<comment type="caution">
    <text evidence="3">The sequence shown here is derived from an EMBL/GenBank/DDBJ whole genome shotgun (WGS) entry which is preliminary data.</text>
</comment>
<proteinExistence type="predicted"/>
<evidence type="ECO:0000313" key="4">
    <source>
        <dbReference type="Proteomes" id="UP001151760"/>
    </source>
</evidence>
<evidence type="ECO:0008006" key="5">
    <source>
        <dbReference type="Google" id="ProtNLM"/>
    </source>
</evidence>
<organism evidence="3 4">
    <name type="scientific">Tanacetum coccineum</name>
    <dbReference type="NCBI Taxonomy" id="301880"/>
    <lineage>
        <taxon>Eukaryota</taxon>
        <taxon>Viridiplantae</taxon>
        <taxon>Streptophyta</taxon>
        <taxon>Embryophyta</taxon>
        <taxon>Tracheophyta</taxon>
        <taxon>Spermatophyta</taxon>
        <taxon>Magnoliopsida</taxon>
        <taxon>eudicotyledons</taxon>
        <taxon>Gunneridae</taxon>
        <taxon>Pentapetalae</taxon>
        <taxon>asterids</taxon>
        <taxon>campanulids</taxon>
        <taxon>Asterales</taxon>
        <taxon>Asteraceae</taxon>
        <taxon>Asteroideae</taxon>
        <taxon>Anthemideae</taxon>
        <taxon>Anthemidinae</taxon>
        <taxon>Tanacetum</taxon>
    </lineage>
</organism>
<evidence type="ECO:0000313" key="3">
    <source>
        <dbReference type="EMBL" id="GJT05402.1"/>
    </source>
</evidence>
<gene>
    <name evidence="3" type="ORF">Tco_0839864</name>
</gene>
<reference evidence="3" key="2">
    <citation type="submission" date="2022-01" db="EMBL/GenBank/DDBJ databases">
        <authorList>
            <person name="Yamashiro T."/>
            <person name="Shiraishi A."/>
            <person name="Satake H."/>
            <person name="Nakayama K."/>
        </authorList>
    </citation>
    <scope>NUCLEOTIDE SEQUENCE</scope>
</reference>
<reference evidence="3" key="1">
    <citation type="journal article" date="2022" name="Int. J. Mol. Sci.">
        <title>Draft Genome of Tanacetum Coccineum: Genomic Comparison of Closely Related Tanacetum-Family Plants.</title>
        <authorList>
            <person name="Yamashiro T."/>
            <person name="Shiraishi A."/>
            <person name="Nakayama K."/>
            <person name="Satake H."/>
        </authorList>
    </citation>
    <scope>NUCLEOTIDE SEQUENCE</scope>
</reference>
<name>A0ABQ5AUE9_9ASTR</name>